<proteinExistence type="predicted"/>
<accession>A0AA88EC36</accession>
<evidence type="ECO:0000313" key="1">
    <source>
        <dbReference type="EMBL" id="GMN71786.1"/>
    </source>
</evidence>
<keyword evidence="3" id="KW-1185">Reference proteome</keyword>
<dbReference type="Gramene" id="FCD_00034469-RA">
    <property type="protein sequence ID" value="FCD_00034469-RA:cds"/>
    <property type="gene ID" value="FCD_00034469"/>
</dbReference>
<dbReference type="AlphaFoldDB" id="A0AA88EC36"/>
<dbReference type="EMBL" id="BTGU01010688">
    <property type="protein sequence ID" value="GMN73655.1"/>
    <property type="molecule type" value="Genomic_DNA"/>
</dbReference>
<protein>
    <submittedName>
        <fullName evidence="1">Uncharacterized protein</fullName>
    </submittedName>
</protein>
<sequence length="95" mass="10718">MPEGKMTKPLDSHPRWRVGQLTPALRPKTVMPVWVRLCNSFFDCFIAEVIPMTHHIGLLFNYRVRVWQGIPLVQRQGRGVHPTGNNASVMAVGAV</sequence>
<dbReference type="Proteomes" id="UP001187192">
    <property type="component" value="Unassembled WGS sequence"/>
</dbReference>
<name>A0AA88EC36_FICCA</name>
<reference evidence="1" key="1">
    <citation type="submission" date="2023-07" db="EMBL/GenBank/DDBJ databases">
        <title>draft genome sequence of fig (Ficus carica).</title>
        <authorList>
            <person name="Takahashi T."/>
            <person name="Nishimura K."/>
        </authorList>
    </citation>
    <scope>NUCLEOTIDE SEQUENCE</scope>
</reference>
<evidence type="ECO:0000313" key="3">
    <source>
        <dbReference type="Proteomes" id="UP001187192"/>
    </source>
</evidence>
<gene>
    <name evidence="2" type="ORF">TIFTF001_052216</name>
    <name evidence="1" type="ORF">TIFTF001_052732</name>
</gene>
<organism evidence="1 3">
    <name type="scientific">Ficus carica</name>
    <name type="common">Common fig</name>
    <dbReference type="NCBI Taxonomy" id="3494"/>
    <lineage>
        <taxon>Eukaryota</taxon>
        <taxon>Viridiplantae</taxon>
        <taxon>Streptophyta</taxon>
        <taxon>Embryophyta</taxon>
        <taxon>Tracheophyta</taxon>
        <taxon>Spermatophyta</taxon>
        <taxon>Magnoliopsida</taxon>
        <taxon>eudicotyledons</taxon>
        <taxon>Gunneridae</taxon>
        <taxon>Pentapetalae</taxon>
        <taxon>rosids</taxon>
        <taxon>fabids</taxon>
        <taxon>Rosales</taxon>
        <taxon>Moraceae</taxon>
        <taxon>Ficeae</taxon>
        <taxon>Ficus</taxon>
    </lineage>
</organism>
<comment type="caution">
    <text evidence="1">The sequence shown here is derived from an EMBL/GenBank/DDBJ whole genome shotgun (WGS) entry which is preliminary data.</text>
</comment>
<evidence type="ECO:0000313" key="2">
    <source>
        <dbReference type="EMBL" id="GMN73655.1"/>
    </source>
</evidence>
<dbReference type="EMBL" id="BTGU01011461">
    <property type="protein sequence ID" value="GMN71786.1"/>
    <property type="molecule type" value="Genomic_DNA"/>
</dbReference>